<dbReference type="AlphaFoldDB" id="A0A918WMM2"/>
<dbReference type="SUPFAM" id="SSF47413">
    <property type="entry name" value="lambda repressor-like DNA-binding domains"/>
    <property type="match status" value="1"/>
</dbReference>
<feature type="domain" description="HTH cro/C1-type" evidence="2">
    <location>
        <begin position="319"/>
        <end position="381"/>
    </location>
</feature>
<accession>A0A918WMM2</accession>
<feature type="region of interest" description="Disordered" evidence="1">
    <location>
        <begin position="37"/>
        <end position="65"/>
    </location>
</feature>
<organism evidence="3 4">
    <name type="scientific">Streptomyces cinnamoneus</name>
    <name type="common">Streptoverticillium cinnamoneum</name>
    <dbReference type="NCBI Taxonomy" id="53446"/>
    <lineage>
        <taxon>Bacteria</taxon>
        <taxon>Bacillati</taxon>
        <taxon>Actinomycetota</taxon>
        <taxon>Actinomycetes</taxon>
        <taxon>Kitasatosporales</taxon>
        <taxon>Streptomycetaceae</taxon>
        <taxon>Streptomyces</taxon>
        <taxon>Streptomyces cinnamoneus group</taxon>
    </lineage>
</organism>
<dbReference type="SMART" id="SM00530">
    <property type="entry name" value="HTH_XRE"/>
    <property type="match status" value="2"/>
</dbReference>
<sequence>MSFCQFCQTPLGTSGEPKVGRPQKYCSTPCRQAAYRMRKNPQSAAPAPGTSAAAPPPRAPLPRRRPRMVHAPAHPAAPAASTSADEVLVEIVKDILEETRQLQRSLQAPDAEDPLRRTEQLRAQLESLTAGLVGRARHRRVTWSRIGRLLNVSEDTARHRYTEAFILRRLSQHIQLRTPSPSLSALYGHAPVPEESPPPPPDLPVDTPLSARTPTSPAFNRLAPVLSMLARASNVQLQVLSRRAGCSASYLSRILSGERVPAWPLTERFAIACGADPAVLRQVWETERLRDTATVAAPVVVAKPGEIVADQGRLLGPARLLAALRTLHVRAGQPTAYDIAVATRWRLSADRVTALLEGTQPAEWDDLVALLHVLGGPLDYFGPLWEAATQQPDAHAPDQRPPGPVQQPQLSPASPADPGEPTDRAAARTDRTDHHDAADGPAEAAGATAADGDDLHHLLTRFSGVLSSSDILDLRRREHLRGRIARRRSTCT</sequence>
<evidence type="ECO:0000313" key="3">
    <source>
        <dbReference type="EMBL" id="GHC57325.1"/>
    </source>
</evidence>
<feature type="compositionally biased region" description="Low complexity" evidence="1">
    <location>
        <begin position="44"/>
        <end position="53"/>
    </location>
</feature>
<evidence type="ECO:0000256" key="1">
    <source>
        <dbReference type="SAM" id="MobiDB-lite"/>
    </source>
</evidence>
<feature type="region of interest" description="Disordered" evidence="1">
    <location>
        <begin position="185"/>
        <end position="207"/>
    </location>
</feature>
<gene>
    <name evidence="3" type="ORF">GCM10010507_37440</name>
</gene>
<dbReference type="InterPro" id="IPR001387">
    <property type="entry name" value="Cro/C1-type_HTH"/>
</dbReference>
<feature type="region of interest" description="Disordered" evidence="1">
    <location>
        <begin position="390"/>
        <end position="448"/>
    </location>
</feature>
<reference evidence="3" key="1">
    <citation type="journal article" date="2014" name="Int. J. Syst. Evol. Microbiol.">
        <title>Complete genome sequence of Corynebacterium casei LMG S-19264T (=DSM 44701T), isolated from a smear-ripened cheese.</title>
        <authorList>
            <consortium name="US DOE Joint Genome Institute (JGI-PGF)"/>
            <person name="Walter F."/>
            <person name="Albersmeier A."/>
            <person name="Kalinowski J."/>
            <person name="Ruckert C."/>
        </authorList>
    </citation>
    <scope>NUCLEOTIDE SEQUENCE</scope>
    <source>
        <strain evidence="3">JCM 4633</strain>
    </source>
</reference>
<dbReference type="GO" id="GO:0003677">
    <property type="term" value="F:DNA binding"/>
    <property type="evidence" value="ECO:0007669"/>
    <property type="project" value="InterPro"/>
</dbReference>
<dbReference type="CDD" id="cd00093">
    <property type="entry name" value="HTH_XRE"/>
    <property type="match status" value="1"/>
</dbReference>
<feature type="compositionally biased region" description="Pro residues" evidence="1">
    <location>
        <begin position="194"/>
        <end position="203"/>
    </location>
</feature>
<comment type="caution">
    <text evidence="3">The sequence shown here is derived from an EMBL/GenBank/DDBJ whole genome shotgun (WGS) entry which is preliminary data.</text>
</comment>
<feature type="domain" description="HTH cro/C1-type" evidence="2">
    <location>
        <begin position="225"/>
        <end position="280"/>
    </location>
</feature>
<feature type="compositionally biased region" description="Low complexity" evidence="1">
    <location>
        <begin position="439"/>
        <end position="448"/>
    </location>
</feature>
<dbReference type="Pfam" id="PF13560">
    <property type="entry name" value="HTH_31"/>
    <property type="match status" value="1"/>
</dbReference>
<proteinExistence type="predicted"/>
<protein>
    <recommendedName>
        <fullName evidence="2">HTH cro/C1-type domain-containing protein</fullName>
    </recommendedName>
</protein>
<name>A0A918WMM2_STRCJ</name>
<evidence type="ECO:0000313" key="4">
    <source>
        <dbReference type="Proteomes" id="UP000646244"/>
    </source>
</evidence>
<dbReference type="InterPro" id="IPR010982">
    <property type="entry name" value="Lambda_DNA-bd_dom_sf"/>
</dbReference>
<evidence type="ECO:0000259" key="2">
    <source>
        <dbReference type="SMART" id="SM00530"/>
    </source>
</evidence>
<dbReference type="Proteomes" id="UP000646244">
    <property type="component" value="Unassembled WGS sequence"/>
</dbReference>
<dbReference type="EMBL" id="BMVB01000012">
    <property type="protein sequence ID" value="GHC57325.1"/>
    <property type="molecule type" value="Genomic_DNA"/>
</dbReference>
<feature type="compositionally biased region" description="Basic and acidic residues" evidence="1">
    <location>
        <begin position="421"/>
        <end position="438"/>
    </location>
</feature>
<reference evidence="3" key="2">
    <citation type="submission" date="2020-09" db="EMBL/GenBank/DDBJ databases">
        <authorList>
            <person name="Sun Q."/>
            <person name="Ohkuma M."/>
        </authorList>
    </citation>
    <scope>NUCLEOTIDE SEQUENCE</scope>
    <source>
        <strain evidence="3">JCM 4633</strain>
    </source>
</reference>